<name>A0A2A9CXV2_9MICO</name>
<dbReference type="OrthoDB" id="3267263at2"/>
<gene>
    <name evidence="1" type="ORF">ATL40_0790</name>
</gene>
<protein>
    <submittedName>
        <fullName evidence="1">DoxX-like protein</fullName>
    </submittedName>
</protein>
<proteinExistence type="predicted"/>
<dbReference type="EMBL" id="PDJD01000001">
    <property type="protein sequence ID" value="PFG19233.1"/>
    <property type="molecule type" value="Genomic_DNA"/>
</dbReference>
<keyword evidence="2" id="KW-1185">Reference proteome</keyword>
<reference evidence="1 2" key="1">
    <citation type="submission" date="2017-10" db="EMBL/GenBank/DDBJ databases">
        <title>Sequencing the genomes of 1000 actinobacteria strains.</title>
        <authorList>
            <person name="Klenk H.-P."/>
        </authorList>
    </citation>
    <scope>NUCLEOTIDE SEQUENCE [LARGE SCALE GENOMIC DNA]</scope>
    <source>
        <strain evidence="1 2">DSM 21801</strain>
    </source>
</reference>
<sequence>MPSIRNLPLRLAAGAFILNSGVEKLELDAESAAGYQQMAAQAFPKLAELEPAEFGKLLAAAESALGGALLLPFVPRVLAGAGLTAFSGSLLWMYHKTPGLTKDGVRPTPEGIAIAKDVFLLGIGLSLMLDALTRRKK</sequence>
<accession>A0A2A9CXV2</accession>
<organism evidence="1 2">
    <name type="scientific">Serinibacter salmoneus</name>
    <dbReference type="NCBI Taxonomy" id="556530"/>
    <lineage>
        <taxon>Bacteria</taxon>
        <taxon>Bacillati</taxon>
        <taxon>Actinomycetota</taxon>
        <taxon>Actinomycetes</taxon>
        <taxon>Micrococcales</taxon>
        <taxon>Beutenbergiaceae</taxon>
        <taxon>Serinibacter</taxon>
    </lineage>
</organism>
<dbReference type="AlphaFoldDB" id="A0A2A9CXV2"/>
<evidence type="ECO:0000313" key="2">
    <source>
        <dbReference type="Proteomes" id="UP000224915"/>
    </source>
</evidence>
<evidence type="ECO:0000313" key="1">
    <source>
        <dbReference type="EMBL" id="PFG19233.1"/>
    </source>
</evidence>
<dbReference type="RefSeq" id="WP_098468384.1">
    <property type="nucleotide sequence ID" value="NZ_PDJD01000001.1"/>
</dbReference>
<comment type="caution">
    <text evidence="1">The sequence shown here is derived from an EMBL/GenBank/DDBJ whole genome shotgun (WGS) entry which is preliminary data.</text>
</comment>
<dbReference type="Proteomes" id="UP000224915">
    <property type="component" value="Unassembled WGS sequence"/>
</dbReference>